<dbReference type="STRING" id="8496.A0A151N8I7"/>
<dbReference type="GO" id="GO:0032366">
    <property type="term" value="P:intracellular sterol transport"/>
    <property type="evidence" value="ECO:0007669"/>
    <property type="project" value="TreeGrafter"/>
</dbReference>
<dbReference type="GO" id="GO:0120020">
    <property type="term" value="F:cholesterol transfer activity"/>
    <property type="evidence" value="ECO:0007669"/>
    <property type="project" value="TreeGrafter"/>
</dbReference>
<dbReference type="Pfam" id="PF02893">
    <property type="entry name" value="GRAM"/>
    <property type="match status" value="1"/>
</dbReference>
<sequence length="155" mass="17957">MTRRQRNFLLYAPNSRQPPAEPRGSDAAPAAATLYYPLAGRSFIRNHKRVQSWYSVLSPTYKQRNEDFHRIFKGLHEAERLLVDYSCALQRDILLQGRLYLSETRLCFYSNIFRWETAISIPLKEVTHLRKEKTAKLIPNAILICTKAEKTAAST</sequence>
<dbReference type="PANTHER" id="PTHR23319:SF8">
    <property type="entry name" value="PROTEIN ASTER-A"/>
    <property type="match status" value="1"/>
</dbReference>
<dbReference type="GO" id="GO:0140268">
    <property type="term" value="C:endoplasmic reticulum-plasma membrane contact site"/>
    <property type="evidence" value="ECO:0007669"/>
    <property type="project" value="TreeGrafter"/>
</dbReference>
<dbReference type="Proteomes" id="UP000050525">
    <property type="component" value="Unassembled WGS sequence"/>
</dbReference>
<dbReference type="Gene3D" id="2.30.29.30">
    <property type="entry name" value="Pleckstrin-homology domain (PH domain)/Phosphotyrosine-binding domain (PTB)"/>
    <property type="match status" value="1"/>
</dbReference>
<dbReference type="GO" id="GO:0015485">
    <property type="term" value="F:cholesterol binding"/>
    <property type="evidence" value="ECO:0007669"/>
    <property type="project" value="TreeGrafter"/>
</dbReference>
<gene>
    <name evidence="2" type="primary">GRAMD1A</name>
    <name evidence="2" type="ORF">Y1Q_0008876</name>
</gene>
<dbReference type="GO" id="GO:0005886">
    <property type="term" value="C:plasma membrane"/>
    <property type="evidence" value="ECO:0007669"/>
    <property type="project" value="TreeGrafter"/>
</dbReference>
<dbReference type="EMBL" id="AKHW03003809">
    <property type="protein sequence ID" value="KYO33071.1"/>
    <property type="molecule type" value="Genomic_DNA"/>
</dbReference>
<dbReference type="PANTHER" id="PTHR23319">
    <property type="entry name" value="GRAM DOMAIN CONTAINING 1B, ISOFORM E"/>
    <property type="match status" value="1"/>
</dbReference>
<evidence type="ECO:0000313" key="3">
    <source>
        <dbReference type="Proteomes" id="UP000050525"/>
    </source>
</evidence>
<reference evidence="2 3" key="1">
    <citation type="journal article" date="2012" name="Genome Biol.">
        <title>Sequencing three crocodilian genomes to illuminate the evolution of archosaurs and amniotes.</title>
        <authorList>
            <person name="St John J.A."/>
            <person name="Braun E.L."/>
            <person name="Isberg S.R."/>
            <person name="Miles L.G."/>
            <person name="Chong A.Y."/>
            <person name="Gongora J."/>
            <person name="Dalzell P."/>
            <person name="Moran C."/>
            <person name="Bed'hom B."/>
            <person name="Abzhanov A."/>
            <person name="Burgess S.C."/>
            <person name="Cooksey A.M."/>
            <person name="Castoe T.A."/>
            <person name="Crawford N.G."/>
            <person name="Densmore L.D."/>
            <person name="Drew J.C."/>
            <person name="Edwards S.V."/>
            <person name="Faircloth B.C."/>
            <person name="Fujita M.K."/>
            <person name="Greenwold M.J."/>
            <person name="Hoffmann F.G."/>
            <person name="Howard J.M."/>
            <person name="Iguchi T."/>
            <person name="Janes D.E."/>
            <person name="Khan S.Y."/>
            <person name="Kohno S."/>
            <person name="de Koning A.J."/>
            <person name="Lance S.L."/>
            <person name="McCarthy F.M."/>
            <person name="McCormack J.E."/>
            <person name="Merchant M.E."/>
            <person name="Peterson D.G."/>
            <person name="Pollock D.D."/>
            <person name="Pourmand N."/>
            <person name="Raney B.J."/>
            <person name="Roessler K.A."/>
            <person name="Sanford J.R."/>
            <person name="Sawyer R.H."/>
            <person name="Schmidt C.J."/>
            <person name="Triplett E.W."/>
            <person name="Tuberville T.D."/>
            <person name="Venegas-Anaya M."/>
            <person name="Howard J.T."/>
            <person name="Jarvis E.D."/>
            <person name="Guillette L.J.Jr."/>
            <person name="Glenn T.C."/>
            <person name="Green R.E."/>
            <person name="Ray D.A."/>
        </authorList>
    </citation>
    <scope>NUCLEOTIDE SEQUENCE [LARGE SCALE GENOMIC DNA]</scope>
    <source>
        <strain evidence="2">KSC_2009_1</strain>
    </source>
</reference>
<protein>
    <submittedName>
        <fullName evidence="2">GRAM domain-containing protein 1A</fullName>
    </submittedName>
</protein>
<dbReference type="InterPro" id="IPR011993">
    <property type="entry name" value="PH-like_dom_sf"/>
</dbReference>
<evidence type="ECO:0000313" key="2">
    <source>
        <dbReference type="EMBL" id="KYO33071.1"/>
    </source>
</evidence>
<keyword evidence="3" id="KW-1185">Reference proteome</keyword>
<name>A0A151N8I7_ALLMI</name>
<dbReference type="SMART" id="SM00568">
    <property type="entry name" value="GRAM"/>
    <property type="match status" value="1"/>
</dbReference>
<dbReference type="InterPro" id="IPR004182">
    <property type="entry name" value="GRAM"/>
</dbReference>
<feature type="domain" description="GRAM" evidence="1">
    <location>
        <begin position="66"/>
        <end position="133"/>
    </location>
</feature>
<dbReference type="AlphaFoldDB" id="A0A151N8I7"/>
<dbReference type="InterPro" id="IPR051482">
    <property type="entry name" value="Cholesterol_transport"/>
</dbReference>
<organism evidence="2 3">
    <name type="scientific">Alligator mississippiensis</name>
    <name type="common">American alligator</name>
    <dbReference type="NCBI Taxonomy" id="8496"/>
    <lineage>
        <taxon>Eukaryota</taxon>
        <taxon>Metazoa</taxon>
        <taxon>Chordata</taxon>
        <taxon>Craniata</taxon>
        <taxon>Vertebrata</taxon>
        <taxon>Euteleostomi</taxon>
        <taxon>Archelosauria</taxon>
        <taxon>Archosauria</taxon>
        <taxon>Crocodylia</taxon>
        <taxon>Alligatoridae</taxon>
        <taxon>Alligatorinae</taxon>
        <taxon>Alligator</taxon>
    </lineage>
</organism>
<proteinExistence type="predicted"/>
<dbReference type="GO" id="GO:0005789">
    <property type="term" value="C:endoplasmic reticulum membrane"/>
    <property type="evidence" value="ECO:0007669"/>
    <property type="project" value="TreeGrafter"/>
</dbReference>
<dbReference type="CDD" id="cd13220">
    <property type="entry name" value="PH-GRAM_GRAMDC"/>
    <property type="match status" value="1"/>
</dbReference>
<comment type="caution">
    <text evidence="2">The sequence shown here is derived from an EMBL/GenBank/DDBJ whole genome shotgun (WGS) entry which is preliminary data.</text>
</comment>
<evidence type="ECO:0000259" key="1">
    <source>
        <dbReference type="SMART" id="SM00568"/>
    </source>
</evidence>
<accession>A0A151N8I7</accession>